<dbReference type="Proteomes" id="UP001302666">
    <property type="component" value="Chromosome"/>
</dbReference>
<proteinExistence type="predicted"/>
<accession>A0ABZ0HJI0</accession>
<keyword evidence="3" id="KW-1185">Reference proteome</keyword>
<sequence>MIAALGLSGAVVLCAAGWGIWSRGYQAGVAAEILRQDKVRQHRQQDLFRLADQLSQRETELETYRHAQQIHAQALEEAARADPDSTRPGISYDGLQRLERRWRPAP</sequence>
<gene>
    <name evidence="2" type="ORF">R1T40_09860</name>
</gene>
<reference evidence="2 3" key="1">
    <citation type="submission" date="2023-10" db="EMBL/GenBank/DDBJ databases">
        <title>Eight complete genome sequences of bacteria isolated from laboratory stock of Giant Kelp gametophytes.</title>
        <authorList>
            <person name="Tolentino B."/>
            <person name="Nuzhdin S."/>
        </authorList>
    </citation>
    <scope>NUCLEOTIDE SEQUENCE [LARGE SCALE GENOMIC DNA]</scope>
    <source>
        <strain evidence="2 3">LC.270.F.C4</strain>
    </source>
</reference>
<evidence type="ECO:0000256" key="1">
    <source>
        <dbReference type="SAM" id="MobiDB-lite"/>
    </source>
</evidence>
<evidence type="ECO:0000313" key="2">
    <source>
        <dbReference type="EMBL" id="WOI35005.1"/>
    </source>
</evidence>
<organism evidence="2 3">
    <name type="scientific">Tritonibacter scottomollicae</name>
    <name type="common">Epibacterium scottomollicae</name>
    <dbReference type="NCBI Taxonomy" id="483013"/>
    <lineage>
        <taxon>Bacteria</taxon>
        <taxon>Pseudomonadati</taxon>
        <taxon>Pseudomonadota</taxon>
        <taxon>Alphaproteobacteria</taxon>
        <taxon>Rhodobacterales</taxon>
        <taxon>Paracoccaceae</taxon>
        <taxon>Tritonibacter</taxon>
    </lineage>
</organism>
<feature type="compositionally biased region" description="Basic and acidic residues" evidence="1">
    <location>
        <begin position="96"/>
        <end position="106"/>
    </location>
</feature>
<feature type="region of interest" description="Disordered" evidence="1">
    <location>
        <begin position="73"/>
        <end position="106"/>
    </location>
</feature>
<dbReference type="EMBL" id="CP136704">
    <property type="protein sequence ID" value="WOI35005.1"/>
    <property type="molecule type" value="Genomic_DNA"/>
</dbReference>
<protein>
    <submittedName>
        <fullName evidence="2">Uncharacterized protein</fullName>
    </submittedName>
</protein>
<evidence type="ECO:0000313" key="3">
    <source>
        <dbReference type="Proteomes" id="UP001302666"/>
    </source>
</evidence>
<name>A0ABZ0HJI0_TRISK</name>
<dbReference type="RefSeq" id="WP_317386784.1">
    <property type="nucleotide sequence ID" value="NZ_CP136704.1"/>
</dbReference>